<dbReference type="OrthoDB" id="416222at2759"/>
<dbReference type="InParanoid" id="A0A0G4FH06"/>
<name>A0A0G4FH06_VITBC</name>
<feature type="domain" description="Apple" evidence="6">
    <location>
        <begin position="258"/>
        <end position="332"/>
    </location>
</feature>
<dbReference type="InterPro" id="IPR000177">
    <property type="entry name" value="Apple"/>
</dbReference>
<dbReference type="InterPro" id="IPR003609">
    <property type="entry name" value="Pan_app"/>
</dbReference>
<dbReference type="Gene3D" id="3.20.20.300">
    <property type="entry name" value="Glycoside hydrolase, family 3, N-terminal domain"/>
    <property type="match status" value="1"/>
</dbReference>
<dbReference type="GO" id="GO:0009251">
    <property type="term" value="P:glucan catabolic process"/>
    <property type="evidence" value="ECO:0007669"/>
    <property type="project" value="TreeGrafter"/>
</dbReference>
<dbReference type="Pfam" id="PF00933">
    <property type="entry name" value="Glyco_hydro_3"/>
    <property type="match status" value="1"/>
</dbReference>
<gene>
    <name evidence="7" type="ORF">Vbra_15446</name>
</gene>
<dbReference type="AlphaFoldDB" id="A0A0G4FH06"/>
<dbReference type="PANTHER" id="PTHR30620">
    <property type="entry name" value="PERIPLASMIC BETA-GLUCOSIDASE-RELATED"/>
    <property type="match status" value="1"/>
</dbReference>
<dbReference type="STRING" id="1169540.A0A0G4FH06"/>
<evidence type="ECO:0000313" key="7">
    <source>
        <dbReference type="EMBL" id="CEM12745.1"/>
    </source>
</evidence>
<keyword evidence="2" id="KW-0378">Hydrolase</keyword>
<dbReference type="GO" id="GO:0005576">
    <property type="term" value="C:extracellular region"/>
    <property type="evidence" value="ECO:0007669"/>
    <property type="project" value="InterPro"/>
</dbReference>
<protein>
    <recommendedName>
        <fullName evidence="6">Apple domain-containing protein</fullName>
    </recommendedName>
</protein>
<evidence type="ECO:0000256" key="5">
    <source>
        <dbReference type="SAM" id="SignalP"/>
    </source>
</evidence>
<dbReference type="InterPro" id="IPR036881">
    <property type="entry name" value="Glyco_hydro_3_C_sf"/>
</dbReference>
<dbReference type="InterPro" id="IPR017853">
    <property type="entry name" value="GH"/>
</dbReference>
<keyword evidence="4" id="KW-0326">Glycosidase</keyword>
<keyword evidence="5" id="KW-0732">Signal</keyword>
<dbReference type="Gene3D" id="3.40.50.1700">
    <property type="entry name" value="Glycoside hydrolase family 3 C-terminal domain"/>
    <property type="match status" value="1"/>
</dbReference>
<evidence type="ECO:0000256" key="1">
    <source>
        <dbReference type="ARBA" id="ARBA00022737"/>
    </source>
</evidence>
<dbReference type="GO" id="GO:0008422">
    <property type="term" value="F:beta-glucosidase activity"/>
    <property type="evidence" value="ECO:0007669"/>
    <property type="project" value="TreeGrafter"/>
</dbReference>
<organism evidence="7 8">
    <name type="scientific">Vitrella brassicaformis (strain CCMP3155)</name>
    <dbReference type="NCBI Taxonomy" id="1169540"/>
    <lineage>
        <taxon>Eukaryota</taxon>
        <taxon>Sar</taxon>
        <taxon>Alveolata</taxon>
        <taxon>Colpodellida</taxon>
        <taxon>Vitrellaceae</taxon>
        <taxon>Vitrella</taxon>
    </lineage>
</organism>
<dbReference type="SMART" id="SM00223">
    <property type="entry name" value="APPLE"/>
    <property type="match status" value="1"/>
</dbReference>
<dbReference type="PRINTS" id="PR00133">
    <property type="entry name" value="GLHYDRLASE3"/>
</dbReference>
<keyword evidence="3" id="KW-1015">Disulfide bond</keyword>
<dbReference type="GO" id="GO:0006508">
    <property type="term" value="P:proteolysis"/>
    <property type="evidence" value="ECO:0007669"/>
    <property type="project" value="InterPro"/>
</dbReference>
<dbReference type="SUPFAM" id="SSF57414">
    <property type="entry name" value="Hairpin loop containing domain-like"/>
    <property type="match status" value="2"/>
</dbReference>
<accession>A0A0G4FH06</accession>
<evidence type="ECO:0000259" key="6">
    <source>
        <dbReference type="SMART" id="SM00223"/>
    </source>
</evidence>
<feature type="chain" id="PRO_5005188598" description="Apple domain-containing protein" evidence="5">
    <location>
        <begin position="23"/>
        <end position="1006"/>
    </location>
</feature>
<dbReference type="InterPro" id="IPR051915">
    <property type="entry name" value="Cellulose_Degrad_GH3"/>
</dbReference>
<dbReference type="SUPFAM" id="SSF52279">
    <property type="entry name" value="Beta-D-glucan exohydrolase, C-terminal domain"/>
    <property type="match status" value="1"/>
</dbReference>
<dbReference type="InterPro" id="IPR002772">
    <property type="entry name" value="Glyco_hydro_3_C"/>
</dbReference>
<dbReference type="Gene3D" id="3.50.4.10">
    <property type="entry name" value="Hepatocyte Growth Factor"/>
    <property type="match status" value="2"/>
</dbReference>
<evidence type="ECO:0000313" key="8">
    <source>
        <dbReference type="Proteomes" id="UP000041254"/>
    </source>
</evidence>
<reference evidence="7 8" key="1">
    <citation type="submission" date="2014-11" db="EMBL/GenBank/DDBJ databases">
        <authorList>
            <person name="Zhu J."/>
            <person name="Qi W."/>
            <person name="Song R."/>
        </authorList>
    </citation>
    <scope>NUCLEOTIDE SEQUENCE [LARGE SCALE GENOMIC DNA]</scope>
</reference>
<dbReference type="VEuPathDB" id="CryptoDB:Vbra_15446"/>
<evidence type="ECO:0000256" key="3">
    <source>
        <dbReference type="ARBA" id="ARBA00023157"/>
    </source>
</evidence>
<keyword evidence="1" id="KW-0677">Repeat</keyword>
<proteinExistence type="predicted"/>
<evidence type="ECO:0000256" key="2">
    <source>
        <dbReference type="ARBA" id="ARBA00022801"/>
    </source>
</evidence>
<evidence type="ECO:0000256" key="4">
    <source>
        <dbReference type="ARBA" id="ARBA00023295"/>
    </source>
</evidence>
<feature type="signal peptide" evidence="5">
    <location>
        <begin position="1"/>
        <end position="22"/>
    </location>
</feature>
<dbReference type="Pfam" id="PF00024">
    <property type="entry name" value="PAN_1"/>
    <property type="match status" value="1"/>
</dbReference>
<dbReference type="Proteomes" id="UP000041254">
    <property type="component" value="Unassembled WGS sequence"/>
</dbReference>
<dbReference type="InterPro" id="IPR001764">
    <property type="entry name" value="Glyco_hydro_3_N"/>
</dbReference>
<dbReference type="SUPFAM" id="SSF51445">
    <property type="entry name" value="(Trans)glycosidases"/>
    <property type="match status" value="1"/>
</dbReference>
<dbReference type="InterPro" id="IPR036962">
    <property type="entry name" value="Glyco_hydro_3_N_sf"/>
</dbReference>
<sequence>MWTTLSLLVLPPLLLLPRLSLAASPACLSGHIADGISVGFYRSSLKPNRTPAVESLAECVARCQQHYLCARATFAISTQGATVCLLQTKGPETDADLTDMSASLYTQASNTKLPETNRIASVRVTGDCECDDLGDKDWDGIPNCYDDEEYEAAAEVDCFEHGVFYPLAEQVGDGMGGKLPFRNVMMGISTARQCQIKCWAWDDCESFTFSYDHGCFLLTGKYTDVRKEEERVRSIYAASGPKYCPPKRGGDEEVIGGCITRGCGYYSTPIDVGDGHLDDVATPFRCQTFCQQHDDCEAFSYDYSTLLCTLHKTEDEQTTGLTWTQLCGPRSCDLWPDPPKATGPVATALKLSAPMEDYIDGLLAKMGNLEKVCQMVISNDAFNEGPRSLIKYNVNVLWPPMHETPDFFLKTKRQYYMNSMKTNKGKRLGIPSITAVDAVHGLGTIPEATMFPHNIGLGCANDPDLMRRIGRVTALEMSAVGVEWTLAPMTAVPADYRWGRTYESFSENGTVTAALVEAYVNGLQESMANGTGVAAMCKHFLGDGATLGGVVDGDAEMGEEELIRDHNAPFIGCLRAKMMSTMPSFNDVNGIEMHQHKHYLSEILKGHYGFDGVIMGDWNAHSHIPSCTSVSCSQGINAGIDMFLISTSGGEHFTIFIKNTIAAVKNGTVTQARLDDAARRVLRLKARLGMIGPNVKAMDRIGNVNLTTIGNPEHTAVAREAVQKSAVLLKNNGGVLPLKAKEGMRVLVMGKARWSYLACGGWTLSWQGLYNDDTFNDTSNKHAISLLTSLQEHAKLHNYTVVDDEEGQDLRTNKYDVVIHVMAEDPYAEVEGDYDDGESLMHHRNWSKFGKHTYPEDFVRLKKARDYAPTTPVITIFYSGRPLYINAEINLSDAFIEAWLPCKQAGPGLTDLLFGEVDFTGKLSMSWPAHPCQFNIHKGDGQRPLFPYGYGLTYKDKHPEKDLPILDVVERNVCHNPCKDPKEGEYTWGSPDCNLGRRTNLWSVLD</sequence>
<dbReference type="EMBL" id="CDMY01000436">
    <property type="protein sequence ID" value="CEM12745.1"/>
    <property type="molecule type" value="Genomic_DNA"/>
</dbReference>
<dbReference type="PANTHER" id="PTHR30620:SF77">
    <property type="entry name" value="LYSOSOMAL BETA GLUCOSIDASE-LIKE"/>
    <property type="match status" value="1"/>
</dbReference>
<dbReference type="Pfam" id="PF01915">
    <property type="entry name" value="Glyco_hydro_3_C"/>
    <property type="match status" value="1"/>
</dbReference>
<keyword evidence="8" id="KW-1185">Reference proteome</keyword>
<dbReference type="PhylomeDB" id="A0A0G4FH06"/>